<evidence type="ECO:0000256" key="1">
    <source>
        <dbReference type="SAM" id="Phobius"/>
    </source>
</evidence>
<feature type="transmembrane region" description="Helical" evidence="1">
    <location>
        <begin position="118"/>
        <end position="139"/>
    </location>
</feature>
<protein>
    <recommendedName>
        <fullName evidence="4">Histidine kinase domain-containing protein</fullName>
    </recommendedName>
</protein>
<proteinExistence type="predicted"/>
<keyword evidence="1" id="KW-1133">Transmembrane helix</keyword>
<feature type="transmembrane region" description="Helical" evidence="1">
    <location>
        <begin position="145"/>
        <end position="166"/>
    </location>
</feature>
<reference evidence="2" key="1">
    <citation type="submission" date="2021-01" db="EMBL/GenBank/DDBJ databases">
        <authorList>
            <consortium name="Genoscope - CEA"/>
            <person name="William W."/>
        </authorList>
    </citation>
    <scope>NUCLEOTIDE SEQUENCE</scope>
</reference>
<evidence type="ECO:0000313" key="3">
    <source>
        <dbReference type="Proteomes" id="UP000689195"/>
    </source>
</evidence>
<sequence length="680" mass="79281">MLSIKLVLPQILNTLFSIICIIYLQLRGQIFNLLIPQIIFLAFGIIFSLAAIRKTAQNLQQIDHSPIFFTILLLLQFASLLYLSNDNLSENLLSLLFGSMLQLQKLKSNDKNEKKQFLNIKILLQAISLVIIFIVIILFKNITNHIEYFIIASILIILVCLFEFLLSNNKLQPVQIEQNKIIVQRRISTQIQSQFPQNVQSLWEKFIEQQYIFVSYRNNEILIEKMSQYLIQFLKEKNQSIEEYLKKIQLYSISLDSEHILTNSMFVNMSTNLYSYIRDQIIDEKQSAVMQRRKSQRDINEDQQLQKLVSPQNEQRSRLQSIQKSEAYLQKGNTLNLNNSSLQYIDREFLSGSVMKNLDNFIAKPQDNNSQLANKKQILYGLIQNEKSIYKKIQVSYWNQGLIIQIEDDSIDNIKAYMNTVQIGYKQEVTSKQIQKLSQMVSDLQQKFNKLLNHQNKEDKLFSQAQLQLYVLDIWIQNFIIFLSDSMAFPKQDQVNIISFLKTLKTKFSQDTTVIEKSINIVISDDLNNKVITTDVKYFRSIIVNLLINSIKAYKKPDITNMVEIHVCQQPNDDIKFEIYDKASGFSQPLDFKRVSEGKLGIFIVQKLLPYLSKNPKLQFKSVNYENKQTGSQISFILPRQINPINNSLQNSSNNLLQQESFKMAQIIQSQLLTQQQDFI</sequence>
<dbReference type="AlphaFoldDB" id="A0A8S1SYE2"/>
<organism evidence="2 3">
    <name type="scientific">Paramecium pentaurelia</name>
    <dbReference type="NCBI Taxonomy" id="43138"/>
    <lineage>
        <taxon>Eukaryota</taxon>
        <taxon>Sar</taxon>
        <taxon>Alveolata</taxon>
        <taxon>Ciliophora</taxon>
        <taxon>Intramacronucleata</taxon>
        <taxon>Oligohymenophorea</taxon>
        <taxon>Peniculida</taxon>
        <taxon>Parameciidae</taxon>
        <taxon>Paramecium</taxon>
    </lineage>
</organism>
<feature type="transmembrane region" description="Helical" evidence="1">
    <location>
        <begin position="64"/>
        <end position="82"/>
    </location>
</feature>
<name>A0A8S1SYE2_9CILI</name>
<evidence type="ECO:0008006" key="4">
    <source>
        <dbReference type="Google" id="ProtNLM"/>
    </source>
</evidence>
<accession>A0A8S1SYE2</accession>
<comment type="caution">
    <text evidence="2">The sequence shown here is derived from an EMBL/GenBank/DDBJ whole genome shotgun (WGS) entry which is preliminary data.</text>
</comment>
<feature type="transmembrane region" description="Helical" evidence="1">
    <location>
        <begin position="30"/>
        <end position="52"/>
    </location>
</feature>
<keyword evidence="3" id="KW-1185">Reference proteome</keyword>
<keyword evidence="1" id="KW-0472">Membrane</keyword>
<dbReference type="OrthoDB" id="305152at2759"/>
<keyword evidence="1" id="KW-0812">Transmembrane</keyword>
<feature type="transmembrane region" description="Helical" evidence="1">
    <location>
        <begin position="7"/>
        <end position="24"/>
    </location>
</feature>
<dbReference type="Proteomes" id="UP000689195">
    <property type="component" value="Unassembled WGS sequence"/>
</dbReference>
<dbReference type="EMBL" id="CAJJDO010000012">
    <property type="protein sequence ID" value="CAD8143714.1"/>
    <property type="molecule type" value="Genomic_DNA"/>
</dbReference>
<gene>
    <name evidence="2" type="ORF">PPENT_87.1.T0120368</name>
</gene>
<evidence type="ECO:0000313" key="2">
    <source>
        <dbReference type="EMBL" id="CAD8143714.1"/>
    </source>
</evidence>